<dbReference type="PROSITE" id="PS00517">
    <property type="entry name" value="RNASE_3_1"/>
    <property type="match status" value="1"/>
</dbReference>
<comment type="subcellular location">
    <subcellularLocation>
        <location evidence="2 15">Cytoplasm</location>
    </subcellularLocation>
</comment>
<evidence type="ECO:0000256" key="2">
    <source>
        <dbReference type="ARBA" id="ARBA00004496"/>
    </source>
</evidence>
<evidence type="ECO:0000256" key="5">
    <source>
        <dbReference type="ARBA" id="ARBA00022490"/>
    </source>
</evidence>
<dbReference type="InterPro" id="IPR014720">
    <property type="entry name" value="dsRBD_dom"/>
</dbReference>
<dbReference type="FunFam" id="3.30.160.20:FF:000003">
    <property type="entry name" value="Ribonuclease 3"/>
    <property type="match status" value="1"/>
</dbReference>
<dbReference type="GO" id="GO:0005737">
    <property type="term" value="C:cytoplasm"/>
    <property type="evidence" value="ECO:0007669"/>
    <property type="project" value="UniProtKB-SubCell"/>
</dbReference>
<name>A0A4R7I2K5_9ACTN</name>
<comment type="cofactor">
    <cofactor evidence="15">
        <name>Mg(2+)</name>
        <dbReference type="ChEBI" id="CHEBI:18420"/>
    </cofactor>
</comment>
<evidence type="ECO:0000313" key="19">
    <source>
        <dbReference type="Proteomes" id="UP000294558"/>
    </source>
</evidence>
<feature type="domain" description="DRBM" evidence="16">
    <location>
        <begin position="158"/>
        <end position="226"/>
    </location>
</feature>
<dbReference type="InterPro" id="IPR036389">
    <property type="entry name" value="RNase_III_sf"/>
</dbReference>
<dbReference type="GO" id="GO:0042802">
    <property type="term" value="F:identical protein binding"/>
    <property type="evidence" value="ECO:0007669"/>
    <property type="project" value="UniProtKB-ARBA"/>
</dbReference>
<dbReference type="InterPro" id="IPR000999">
    <property type="entry name" value="RNase_III_dom"/>
</dbReference>
<dbReference type="Pfam" id="PF00035">
    <property type="entry name" value="dsrm"/>
    <property type="match status" value="1"/>
</dbReference>
<dbReference type="InterPro" id="IPR011907">
    <property type="entry name" value="RNase_III"/>
</dbReference>
<evidence type="ECO:0000256" key="12">
    <source>
        <dbReference type="ARBA" id="ARBA00022801"/>
    </source>
</evidence>
<feature type="active site" evidence="15">
    <location>
        <position position="120"/>
    </location>
</feature>
<dbReference type="GO" id="GO:0004525">
    <property type="term" value="F:ribonuclease III activity"/>
    <property type="evidence" value="ECO:0007669"/>
    <property type="project" value="UniProtKB-UniRule"/>
</dbReference>
<comment type="caution">
    <text evidence="18">The sequence shown here is derived from an EMBL/GenBank/DDBJ whole genome shotgun (WGS) entry which is preliminary data.</text>
</comment>
<dbReference type="SUPFAM" id="SSF69065">
    <property type="entry name" value="RNase III domain-like"/>
    <property type="match status" value="1"/>
</dbReference>
<keyword evidence="10 15" id="KW-0479">Metal-binding</keyword>
<feature type="active site" evidence="15">
    <location>
        <position position="48"/>
    </location>
</feature>
<evidence type="ECO:0000256" key="9">
    <source>
        <dbReference type="ARBA" id="ARBA00022722"/>
    </source>
</evidence>
<dbReference type="SMART" id="SM00535">
    <property type="entry name" value="RIBOc"/>
    <property type="match status" value="1"/>
</dbReference>
<dbReference type="Gene3D" id="3.30.160.20">
    <property type="match status" value="1"/>
</dbReference>
<dbReference type="PANTHER" id="PTHR11207">
    <property type="entry name" value="RIBONUCLEASE III"/>
    <property type="match status" value="1"/>
</dbReference>
<feature type="binding site" evidence="15">
    <location>
        <position position="44"/>
    </location>
    <ligand>
        <name>Mg(2+)</name>
        <dbReference type="ChEBI" id="CHEBI:18420"/>
    </ligand>
</feature>
<dbReference type="Pfam" id="PF14622">
    <property type="entry name" value="Ribonucleas_3_3"/>
    <property type="match status" value="1"/>
</dbReference>
<evidence type="ECO:0000256" key="8">
    <source>
        <dbReference type="ARBA" id="ARBA00022694"/>
    </source>
</evidence>
<keyword evidence="19" id="KW-1185">Reference proteome</keyword>
<evidence type="ECO:0000256" key="4">
    <source>
        <dbReference type="ARBA" id="ARBA00011738"/>
    </source>
</evidence>
<dbReference type="GO" id="GO:0010468">
    <property type="term" value="P:regulation of gene expression"/>
    <property type="evidence" value="ECO:0007669"/>
    <property type="project" value="TreeGrafter"/>
</dbReference>
<dbReference type="PROSITE" id="PS50137">
    <property type="entry name" value="DS_RBD"/>
    <property type="match status" value="1"/>
</dbReference>
<dbReference type="EC" id="3.1.26.3" evidence="15"/>
<evidence type="ECO:0000313" key="18">
    <source>
        <dbReference type="EMBL" id="TDT17450.1"/>
    </source>
</evidence>
<dbReference type="Proteomes" id="UP000294558">
    <property type="component" value="Unassembled WGS sequence"/>
</dbReference>
<dbReference type="FunFam" id="1.10.1520.10:FF:000001">
    <property type="entry name" value="Ribonuclease 3"/>
    <property type="match status" value="1"/>
</dbReference>
<dbReference type="GO" id="GO:0006364">
    <property type="term" value="P:rRNA processing"/>
    <property type="evidence" value="ECO:0007669"/>
    <property type="project" value="UniProtKB-UniRule"/>
</dbReference>
<evidence type="ECO:0000256" key="6">
    <source>
        <dbReference type="ARBA" id="ARBA00022552"/>
    </source>
</evidence>
<dbReference type="NCBIfam" id="TIGR02191">
    <property type="entry name" value="RNaseIII"/>
    <property type="match status" value="1"/>
</dbReference>
<comment type="catalytic activity">
    <reaction evidence="1 15">
        <text>Endonucleolytic cleavage to 5'-phosphomonoester.</text>
        <dbReference type="EC" id="3.1.26.3"/>
    </reaction>
</comment>
<keyword evidence="15" id="KW-0699">rRNA-binding</keyword>
<feature type="binding site" evidence="15">
    <location>
        <position position="120"/>
    </location>
    <ligand>
        <name>Mg(2+)</name>
        <dbReference type="ChEBI" id="CHEBI:18420"/>
    </ligand>
</feature>
<dbReference type="GO" id="GO:0006397">
    <property type="term" value="P:mRNA processing"/>
    <property type="evidence" value="ECO:0007669"/>
    <property type="project" value="UniProtKB-UniRule"/>
</dbReference>
<dbReference type="PROSITE" id="PS50142">
    <property type="entry name" value="RNASE_3_2"/>
    <property type="match status" value="1"/>
</dbReference>
<dbReference type="OrthoDB" id="9805026at2"/>
<dbReference type="CDD" id="cd10845">
    <property type="entry name" value="DSRM_RNAse_III_family"/>
    <property type="match status" value="1"/>
</dbReference>
<evidence type="ECO:0000259" key="17">
    <source>
        <dbReference type="PROSITE" id="PS50142"/>
    </source>
</evidence>
<dbReference type="SUPFAM" id="SSF54768">
    <property type="entry name" value="dsRNA-binding domain-like"/>
    <property type="match status" value="1"/>
</dbReference>
<keyword evidence="9 15" id="KW-0540">Nuclease</keyword>
<dbReference type="PANTHER" id="PTHR11207:SF0">
    <property type="entry name" value="RIBONUCLEASE 3"/>
    <property type="match status" value="1"/>
</dbReference>
<evidence type="ECO:0000256" key="10">
    <source>
        <dbReference type="ARBA" id="ARBA00022723"/>
    </source>
</evidence>
<dbReference type="RefSeq" id="WP_133869741.1">
    <property type="nucleotide sequence ID" value="NZ_SOAU01000001.1"/>
</dbReference>
<keyword evidence="7 15" id="KW-0507">mRNA processing</keyword>
<dbReference type="EMBL" id="SOAU01000001">
    <property type="protein sequence ID" value="TDT17450.1"/>
    <property type="molecule type" value="Genomic_DNA"/>
</dbReference>
<organism evidence="18 19">
    <name type="scientific">Ilumatobacter fluminis</name>
    <dbReference type="NCBI Taxonomy" id="467091"/>
    <lineage>
        <taxon>Bacteria</taxon>
        <taxon>Bacillati</taxon>
        <taxon>Actinomycetota</taxon>
        <taxon>Acidimicrobiia</taxon>
        <taxon>Acidimicrobiales</taxon>
        <taxon>Ilumatobacteraceae</taxon>
        <taxon>Ilumatobacter</taxon>
    </lineage>
</organism>
<evidence type="ECO:0000256" key="3">
    <source>
        <dbReference type="ARBA" id="ARBA00010183"/>
    </source>
</evidence>
<evidence type="ECO:0000256" key="11">
    <source>
        <dbReference type="ARBA" id="ARBA00022759"/>
    </source>
</evidence>
<dbReference type="AlphaFoldDB" id="A0A4R7I2K5"/>
<dbReference type="GO" id="GO:0008033">
    <property type="term" value="P:tRNA processing"/>
    <property type="evidence" value="ECO:0007669"/>
    <property type="project" value="UniProtKB-KW"/>
</dbReference>
<comment type="similarity">
    <text evidence="3">Belongs to the ribonuclease III family.</text>
</comment>
<reference evidence="18 19" key="1">
    <citation type="submission" date="2019-03" db="EMBL/GenBank/DDBJ databases">
        <title>Sequencing the genomes of 1000 actinobacteria strains.</title>
        <authorList>
            <person name="Klenk H.-P."/>
        </authorList>
    </citation>
    <scope>NUCLEOTIDE SEQUENCE [LARGE SCALE GENOMIC DNA]</scope>
    <source>
        <strain evidence="18 19">DSM 18936</strain>
    </source>
</reference>
<evidence type="ECO:0000256" key="1">
    <source>
        <dbReference type="ARBA" id="ARBA00000109"/>
    </source>
</evidence>
<keyword evidence="6 15" id="KW-0698">rRNA processing</keyword>
<dbReference type="SMART" id="SM00358">
    <property type="entry name" value="DSRM"/>
    <property type="match status" value="1"/>
</dbReference>
<keyword evidence="13 15" id="KW-0460">Magnesium</keyword>
<gene>
    <name evidence="15" type="primary">rnc</name>
    <name evidence="18" type="ORF">BDK89_3060</name>
</gene>
<evidence type="ECO:0000256" key="15">
    <source>
        <dbReference type="HAMAP-Rule" id="MF_00104"/>
    </source>
</evidence>
<sequence>MGLGALEQRLGHSFDDPNLLHRAMCHRSWVAESAEPEVSNERLEFLGDAVLGWVVADLVFRNFQHLAEGALTDLRKSVVNANALAEVAVELGLGDHLLLGRGEDAAGGRRKTSILSDAMEAVIGAVYLDGGRQASFDFIERLFADRLDDAVDSLHRLDYKAALQELLGRDGKPNPDYKVSSTGPDHDKTFTAKVMVARQTIGRGEGRSKKSAEQAAAADAYESLVES</sequence>
<dbReference type="GO" id="GO:0019843">
    <property type="term" value="F:rRNA binding"/>
    <property type="evidence" value="ECO:0007669"/>
    <property type="project" value="UniProtKB-KW"/>
</dbReference>
<comment type="subunit">
    <text evidence="4 15">Homodimer.</text>
</comment>
<dbReference type="GO" id="GO:0003725">
    <property type="term" value="F:double-stranded RNA binding"/>
    <property type="evidence" value="ECO:0007669"/>
    <property type="project" value="TreeGrafter"/>
</dbReference>
<comment type="function">
    <text evidence="15">Digests double-stranded RNA. Involved in the processing of primary rRNA transcript to yield the immediate precursors to the large and small rRNAs (23S and 16S). Processes some mRNAs, and tRNAs when they are encoded in the rRNA operon. Processes pre-crRNA and tracrRNA of type II CRISPR loci if present in the organism.</text>
</comment>
<evidence type="ECO:0000256" key="13">
    <source>
        <dbReference type="ARBA" id="ARBA00022842"/>
    </source>
</evidence>
<proteinExistence type="inferred from homology"/>
<keyword evidence="12 15" id="KW-0378">Hydrolase</keyword>
<keyword evidence="8 15" id="KW-0819">tRNA processing</keyword>
<evidence type="ECO:0000256" key="7">
    <source>
        <dbReference type="ARBA" id="ARBA00022664"/>
    </source>
</evidence>
<dbReference type="GO" id="GO:0046872">
    <property type="term" value="F:metal ion binding"/>
    <property type="evidence" value="ECO:0007669"/>
    <property type="project" value="UniProtKB-KW"/>
</dbReference>
<evidence type="ECO:0000256" key="14">
    <source>
        <dbReference type="ARBA" id="ARBA00022884"/>
    </source>
</evidence>
<dbReference type="HAMAP" id="MF_00104">
    <property type="entry name" value="RNase_III"/>
    <property type="match status" value="1"/>
</dbReference>
<protein>
    <recommendedName>
        <fullName evidence="15">Ribonuclease 3</fullName>
        <ecNumber evidence="15">3.1.26.3</ecNumber>
    </recommendedName>
    <alternativeName>
        <fullName evidence="15">Ribonuclease III</fullName>
        <shortName evidence="15">RNase III</shortName>
    </alternativeName>
</protein>
<dbReference type="Gene3D" id="1.10.1520.10">
    <property type="entry name" value="Ribonuclease III domain"/>
    <property type="match status" value="1"/>
</dbReference>
<feature type="binding site" evidence="15">
    <location>
        <position position="117"/>
    </location>
    <ligand>
        <name>Mg(2+)</name>
        <dbReference type="ChEBI" id="CHEBI:18420"/>
    </ligand>
</feature>
<evidence type="ECO:0000259" key="16">
    <source>
        <dbReference type="PROSITE" id="PS50137"/>
    </source>
</evidence>
<accession>A0A4R7I2K5</accession>
<keyword evidence="14 15" id="KW-0694">RNA-binding</keyword>
<dbReference type="CDD" id="cd00593">
    <property type="entry name" value="RIBOc"/>
    <property type="match status" value="1"/>
</dbReference>
<keyword evidence="11 15" id="KW-0255">Endonuclease</keyword>
<keyword evidence="5 15" id="KW-0963">Cytoplasm</keyword>
<feature type="domain" description="RNase III" evidence="17">
    <location>
        <begin position="3"/>
        <end position="131"/>
    </location>
</feature>